<dbReference type="EMBL" id="CYGX02000070">
    <property type="protein sequence ID" value="SIT46883.1"/>
    <property type="molecule type" value="Genomic_DNA"/>
</dbReference>
<accession>A0A1N7SHM3</accession>
<evidence type="ECO:0000313" key="1">
    <source>
        <dbReference type="EMBL" id="SIT46883.1"/>
    </source>
</evidence>
<dbReference type="Proteomes" id="UP000187012">
    <property type="component" value="Unassembled WGS sequence"/>
</dbReference>
<evidence type="ECO:0000313" key="2">
    <source>
        <dbReference type="Proteomes" id="UP000187012"/>
    </source>
</evidence>
<protein>
    <submittedName>
        <fullName evidence="1">Uncharacterized protein</fullName>
    </submittedName>
</protein>
<name>A0A1N7SHM3_9BURK</name>
<keyword evidence="2" id="KW-1185">Reference proteome</keyword>
<proteinExistence type="predicted"/>
<dbReference type="STRING" id="1247936.BN2475_700035"/>
<gene>
    <name evidence="1" type="ORF">BN2475_700035</name>
</gene>
<dbReference type="AlphaFoldDB" id="A0A1N7SHM3"/>
<reference evidence="1 2" key="1">
    <citation type="submission" date="2016-12" db="EMBL/GenBank/DDBJ databases">
        <authorList>
            <person name="Song W.-J."/>
            <person name="Kurnit D.M."/>
        </authorList>
    </citation>
    <scope>NUCLEOTIDE SEQUENCE [LARGE SCALE GENOMIC DNA]</scope>
    <source>
        <strain evidence="1 2">STM7296</strain>
    </source>
</reference>
<organism evidence="1 2">
    <name type="scientific">Paraburkholderia ribeironis</name>
    <dbReference type="NCBI Taxonomy" id="1247936"/>
    <lineage>
        <taxon>Bacteria</taxon>
        <taxon>Pseudomonadati</taxon>
        <taxon>Pseudomonadota</taxon>
        <taxon>Betaproteobacteria</taxon>
        <taxon>Burkholderiales</taxon>
        <taxon>Burkholderiaceae</taxon>
        <taxon>Paraburkholderia</taxon>
    </lineage>
</organism>
<sequence length="72" mass="8485">MDRFSYRHRSPSEVERRDFLTAMCKQVAGVTTTDGHEPEEDAHRRALEPRFNPRHSAVHCLVVRSRGRRLLR</sequence>